<dbReference type="AlphaFoldDB" id="A0A6F9EHI2"/>
<sequence>MWRKSSNESGSDRLLVRSTPFCPCQRTMANKDVSYYMNLPYTIQIKPRDDGDGLYYFAKVLELDGCMSDGKTPEEAFQNIREAMEGWLEVKLEHGDSIPEPESDDEYSGKFVVRVPKNLHRELVMKARQEGVSLNQYVLYKLSR</sequence>
<evidence type="ECO:0000313" key="2">
    <source>
        <dbReference type="Proteomes" id="UP000502196"/>
    </source>
</evidence>
<evidence type="ECO:0000313" key="1">
    <source>
        <dbReference type="EMBL" id="CAB3395948.1"/>
    </source>
</evidence>
<dbReference type="Proteomes" id="UP000502196">
    <property type="component" value="Chromosome"/>
</dbReference>
<dbReference type="Gene3D" id="3.30.160.250">
    <property type="match status" value="1"/>
</dbReference>
<gene>
    <name evidence="1" type="ORF">COOX1_3194</name>
</gene>
<dbReference type="EMBL" id="LR792683">
    <property type="protein sequence ID" value="CAB3395948.1"/>
    <property type="molecule type" value="Genomic_DNA"/>
</dbReference>
<dbReference type="InterPro" id="IPR008651">
    <property type="entry name" value="Uncharacterised_HicB"/>
</dbReference>
<dbReference type="InterPro" id="IPR035069">
    <property type="entry name" value="TTHA1013/TTHA0281-like"/>
</dbReference>
<dbReference type="Pfam" id="PF05534">
    <property type="entry name" value="HicB"/>
    <property type="match status" value="1"/>
</dbReference>
<dbReference type="PANTHER" id="PTHR34504:SF2">
    <property type="entry name" value="UPF0150 PROTEIN SSL0259"/>
    <property type="match status" value="1"/>
</dbReference>
<name>A0A6F9EHI2_9BACL</name>
<dbReference type="SUPFAM" id="SSF47598">
    <property type="entry name" value="Ribbon-helix-helix"/>
    <property type="match status" value="1"/>
</dbReference>
<dbReference type="InterPro" id="IPR010985">
    <property type="entry name" value="Ribbon_hlx_hlx"/>
</dbReference>
<dbReference type="SUPFAM" id="SSF143100">
    <property type="entry name" value="TTHA1013/TTHA0281-like"/>
    <property type="match status" value="1"/>
</dbReference>
<organism evidence="1 2">
    <name type="scientific">Kyrpidia spormannii</name>
    <dbReference type="NCBI Taxonomy" id="2055160"/>
    <lineage>
        <taxon>Bacteria</taxon>
        <taxon>Bacillati</taxon>
        <taxon>Bacillota</taxon>
        <taxon>Bacilli</taxon>
        <taxon>Bacillales</taxon>
        <taxon>Alicyclobacillaceae</taxon>
        <taxon>Kyrpidia</taxon>
    </lineage>
</organism>
<reference evidence="1 2" key="1">
    <citation type="submission" date="2020-04" db="EMBL/GenBank/DDBJ databases">
        <authorList>
            <person name="Hogendoorn C."/>
        </authorList>
    </citation>
    <scope>NUCLEOTIDE SEQUENCE [LARGE SCALE GENOMIC DNA]</scope>
    <source>
        <strain evidence="1">COOX1</strain>
    </source>
</reference>
<dbReference type="GO" id="GO:0006355">
    <property type="term" value="P:regulation of DNA-templated transcription"/>
    <property type="evidence" value="ECO:0007669"/>
    <property type="project" value="InterPro"/>
</dbReference>
<dbReference type="InterPro" id="IPR051404">
    <property type="entry name" value="TA_system_antitoxin"/>
</dbReference>
<protein>
    <submittedName>
        <fullName evidence="1">Toxin-antitoxin system HicB family antitoxin</fullName>
    </submittedName>
</protein>
<dbReference type="PANTHER" id="PTHR34504">
    <property type="entry name" value="ANTITOXIN HICB"/>
    <property type="match status" value="1"/>
</dbReference>
<proteinExistence type="predicted"/>
<accession>A0A6F9EHI2</accession>